<evidence type="ECO:0000313" key="3">
    <source>
        <dbReference type="Proteomes" id="UP000001962"/>
    </source>
</evidence>
<dbReference type="KEGG" id="aeh:Mlg_1265"/>
<dbReference type="Proteomes" id="UP000001962">
    <property type="component" value="Chromosome"/>
</dbReference>
<gene>
    <name evidence="2" type="ordered locus">Mlg_1265</name>
</gene>
<name>Q0A973_ALKEH</name>
<protein>
    <submittedName>
        <fullName evidence="2">Uncharacterized conserved protein UCP030820</fullName>
    </submittedName>
</protein>
<evidence type="ECO:0000313" key="2">
    <source>
        <dbReference type="EMBL" id="ABI56614.1"/>
    </source>
</evidence>
<dbReference type="AlphaFoldDB" id="Q0A973"/>
<dbReference type="RefSeq" id="WP_011629009.1">
    <property type="nucleotide sequence ID" value="NC_008340.1"/>
</dbReference>
<dbReference type="EMBL" id="CP000453">
    <property type="protein sequence ID" value="ABI56614.1"/>
    <property type="molecule type" value="Genomic_DNA"/>
</dbReference>
<organism evidence="2 3">
    <name type="scientific">Alkalilimnicola ehrlichii (strain ATCC BAA-1101 / DSM 17681 / MLHE-1)</name>
    <dbReference type="NCBI Taxonomy" id="187272"/>
    <lineage>
        <taxon>Bacteria</taxon>
        <taxon>Pseudomonadati</taxon>
        <taxon>Pseudomonadota</taxon>
        <taxon>Gammaproteobacteria</taxon>
        <taxon>Chromatiales</taxon>
        <taxon>Ectothiorhodospiraceae</taxon>
        <taxon>Alkalilimnicola</taxon>
    </lineage>
</organism>
<dbReference type="Pfam" id="PF06073">
    <property type="entry name" value="DUF934"/>
    <property type="match status" value="1"/>
</dbReference>
<sequence>MLLRDDGEPVTDDFVRPRSGVPADPLPPGDWLLRREDWEAAGRPWPETGRLGLELEGQDSPEGLEDVLSELALIVVRFPVATDGRGFSLLPWLRRLGYSGPVRAAGDLRVDQLSALRRTGFNSFELAAGVDLAVARDCLRRFGRHGVPA</sequence>
<evidence type="ECO:0000256" key="1">
    <source>
        <dbReference type="SAM" id="MobiDB-lite"/>
    </source>
</evidence>
<dbReference type="InterPro" id="IPR008318">
    <property type="entry name" value="UCP030820"/>
</dbReference>
<dbReference type="HOGENOM" id="CLU_115811_0_0_6"/>
<reference evidence="3" key="1">
    <citation type="submission" date="2006-08" db="EMBL/GenBank/DDBJ databases">
        <title>Complete sequence of Alkalilimnicola ehrilichei MLHE-1.</title>
        <authorList>
            <person name="Copeland A."/>
            <person name="Lucas S."/>
            <person name="Lapidus A."/>
            <person name="Barry K."/>
            <person name="Detter J.C."/>
            <person name="Glavina del Rio T."/>
            <person name="Hammon N."/>
            <person name="Israni S."/>
            <person name="Dalin E."/>
            <person name="Tice H."/>
            <person name="Pitluck S."/>
            <person name="Sims D."/>
            <person name="Brettin T."/>
            <person name="Bruce D."/>
            <person name="Han C."/>
            <person name="Tapia R."/>
            <person name="Gilna P."/>
            <person name="Schmutz J."/>
            <person name="Larimer F."/>
            <person name="Land M."/>
            <person name="Hauser L."/>
            <person name="Kyrpides N."/>
            <person name="Mikhailova N."/>
            <person name="Oremland R.S."/>
            <person name="Hoeft S.E."/>
            <person name="Switzer-Blum J."/>
            <person name="Kulp T."/>
            <person name="King G."/>
            <person name="Tabita R."/>
            <person name="Witte B."/>
            <person name="Santini J.M."/>
            <person name="Basu P."/>
            <person name="Hollibaugh J.T."/>
            <person name="Xie G."/>
            <person name="Stolz J.F."/>
            <person name="Richardson P."/>
        </authorList>
    </citation>
    <scope>NUCLEOTIDE SEQUENCE [LARGE SCALE GENOMIC DNA]</scope>
    <source>
        <strain evidence="3">ATCC BAA-1101 / DSM 17681 / MLHE-1</strain>
    </source>
</reference>
<proteinExistence type="predicted"/>
<dbReference type="eggNOG" id="COG3749">
    <property type="taxonomic scope" value="Bacteria"/>
</dbReference>
<feature type="region of interest" description="Disordered" evidence="1">
    <location>
        <begin position="1"/>
        <end position="27"/>
    </location>
</feature>
<accession>Q0A973</accession>
<keyword evidence="3" id="KW-1185">Reference proteome</keyword>